<evidence type="ECO:0000256" key="2">
    <source>
        <dbReference type="SAM" id="SignalP"/>
    </source>
</evidence>
<reference evidence="3 4" key="1">
    <citation type="journal article" date="2016" name="Int. J. Syst. Evol. Microbiol.">
        <title>Acidipila dinghuensis sp. nov., an acidobacterium isolated from forest soil.</title>
        <authorList>
            <person name="Jiang Y.W."/>
            <person name="Wang J."/>
            <person name="Chen M.H."/>
            <person name="Lv Y.Y."/>
            <person name="Qiu L.H."/>
        </authorList>
    </citation>
    <scope>NUCLEOTIDE SEQUENCE [LARGE SCALE GENOMIC DNA]</scope>
    <source>
        <strain evidence="3 4">DHOF10</strain>
    </source>
</reference>
<dbReference type="Pfam" id="PF12587">
    <property type="entry name" value="DUF3761"/>
    <property type="match status" value="1"/>
</dbReference>
<sequence>MTKRKMYLVVMLAALFSTPALMHAQAPAGSTGQCKDGTYTSNKTKRGACGGHGGIGTWYASSTSSTAAAPASTPALAAKPAAASTPAPAAAAPAPAAAAKSSAAARTTPAPGGGNGQVWVNTDSHVYHCSGTRWYGKTKAGKYVTEAQAKAEGDKPASGKACSAN</sequence>
<dbReference type="EMBL" id="SDMK01000001">
    <property type="protein sequence ID" value="RXS97295.1"/>
    <property type="molecule type" value="Genomic_DNA"/>
</dbReference>
<dbReference type="OrthoDB" id="8781863at2"/>
<evidence type="ECO:0000313" key="4">
    <source>
        <dbReference type="Proteomes" id="UP000290253"/>
    </source>
</evidence>
<organism evidence="3 4">
    <name type="scientific">Silvibacterium dinghuense</name>
    <dbReference type="NCBI Taxonomy" id="1560006"/>
    <lineage>
        <taxon>Bacteria</taxon>
        <taxon>Pseudomonadati</taxon>
        <taxon>Acidobacteriota</taxon>
        <taxon>Terriglobia</taxon>
        <taxon>Terriglobales</taxon>
        <taxon>Acidobacteriaceae</taxon>
        <taxon>Silvibacterium</taxon>
    </lineage>
</organism>
<feature type="region of interest" description="Disordered" evidence="1">
    <location>
        <begin position="70"/>
        <end position="117"/>
    </location>
</feature>
<dbReference type="AlphaFoldDB" id="A0A4Q1SIQ7"/>
<name>A0A4Q1SIQ7_9BACT</name>
<dbReference type="InterPro" id="IPR022236">
    <property type="entry name" value="DUF3761"/>
</dbReference>
<dbReference type="Proteomes" id="UP000290253">
    <property type="component" value="Unassembled WGS sequence"/>
</dbReference>
<evidence type="ECO:0000313" key="3">
    <source>
        <dbReference type="EMBL" id="RXS97295.1"/>
    </source>
</evidence>
<evidence type="ECO:0000256" key="1">
    <source>
        <dbReference type="SAM" id="MobiDB-lite"/>
    </source>
</evidence>
<gene>
    <name evidence="3" type="ORF">ESZ00_05140</name>
</gene>
<proteinExistence type="predicted"/>
<protein>
    <submittedName>
        <fullName evidence="3">DUF3761 domain-containing protein</fullName>
    </submittedName>
</protein>
<keyword evidence="4" id="KW-1185">Reference proteome</keyword>
<feature type="chain" id="PRO_5020384555" evidence="2">
    <location>
        <begin position="23"/>
        <end position="165"/>
    </location>
</feature>
<accession>A0A4Q1SIQ7</accession>
<feature type="signal peptide" evidence="2">
    <location>
        <begin position="1"/>
        <end position="22"/>
    </location>
</feature>
<comment type="caution">
    <text evidence="3">The sequence shown here is derived from an EMBL/GenBank/DDBJ whole genome shotgun (WGS) entry which is preliminary data.</text>
</comment>
<feature type="compositionally biased region" description="Low complexity" evidence="1">
    <location>
        <begin position="70"/>
        <end position="110"/>
    </location>
</feature>
<keyword evidence="2" id="KW-0732">Signal</keyword>